<protein>
    <submittedName>
        <fullName evidence="3">CsbD family protein</fullName>
    </submittedName>
</protein>
<sequence length="61" mass="7014">MNTTTLLGDWVEQKGKLKEKFAKLTENDLLYIDGKKEEMMGKLETKLGKTKDELNKILAEL</sequence>
<keyword evidence="4" id="KW-1185">Reference proteome</keyword>
<dbReference type="SUPFAM" id="SSF69047">
    <property type="entry name" value="Hypothetical protein YjbJ"/>
    <property type="match status" value="1"/>
</dbReference>
<feature type="domain" description="CsbD-like" evidence="2">
    <location>
        <begin position="8"/>
        <end position="55"/>
    </location>
</feature>
<evidence type="ECO:0000259" key="2">
    <source>
        <dbReference type="Pfam" id="PF05532"/>
    </source>
</evidence>
<accession>A0ABW3J227</accession>
<dbReference type="Proteomes" id="UP001597051">
    <property type="component" value="Unassembled WGS sequence"/>
</dbReference>
<dbReference type="InterPro" id="IPR008462">
    <property type="entry name" value="CsbD"/>
</dbReference>
<evidence type="ECO:0000313" key="4">
    <source>
        <dbReference type="Proteomes" id="UP001597051"/>
    </source>
</evidence>
<dbReference type="EMBL" id="JBHTIZ010000023">
    <property type="protein sequence ID" value="MFD0984495.1"/>
    <property type="molecule type" value="Genomic_DNA"/>
</dbReference>
<proteinExistence type="inferred from homology"/>
<evidence type="ECO:0000313" key="3">
    <source>
        <dbReference type="EMBL" id="MFD0984495.1"/>
    </source>
</evidence>
<gene>
    <name evidence="3" type="ORF">ACFQ0S_08425</name>
</gene>
<evidence type="ECO:0000256" key="1">
    <source>
        <dbReference type="ARBA" id="ARBA00009129"/>
    </source>
</evidence>
<dbReference type="Pfam" id="PF05532">
    <property type="entry name" value="CsbD"/>
    <property type="match status" value="1"/>
</dbReference>
<comment type="caution">
    <text evidence="3">The sequence shown here is derived from an EMBL/GenBank/DDBJ whole genome shotgun (WGS) entry which is preliminary data.</text>
</comment>
<dbReference type="RefSeq" id="WP_379756266.1">
    <property type="nucleotide sequence ID" value="NZ_JBHSYB010000024.1"/>
</dbReference>
<reference evidence="4" key="1">
    <citation type="journal article" date="2019" name="Int. J. Syst. Evol. Microbiol.">
        <title>The Global Catalogue of Microorganisms (GCM) 10K type strain sequencing project: providing services to taxonomists for standard genome sequencing and annotation.</title>
        <authorList>
            <consortium name="The Broad Institute Genomics Platform"/>
            <consortium name="The Broad Institute Genome Sequencing Center for Infectious Disease"/>
            <person name="Wu L."/>
            <person name="Ma J."/>
        </authorList>
    </citation>
    <scope>NUCLEOTIDE SEQUENCE [LARGE SCALE GENOMIC DNA]</scope>
    <source>
        <strain evidence="4">CECT 7649</strain>
    </source>
</reference>
<dbReference type="Gene3D" id="1.10.1470.10">
    <property type="entry name" value="YjbJ"/>
    <property type="match status" value="1"/>
</dbReference>
<dbReference type="InterPro" id="IPR036629">
    <property type="entry name" value="YjbJ_sf"/>
</dbReference>
<organism evidence="3 4">
    <name type="scientific">Flavobacterium myungsuense</name>
    <dbReference type="NCBI Taxonomy" id="651823"/>
    <lineage>
        <taxon>Bacteria</taxon>
        <taxon>Pseudomonadati</taxon>
        <taxon>Bacteroidota</taxon>
        <taxon>Flavobacteriia</taxon>
        <taxon>Flavobacteriales</taxon>
        <taxon>Flavobacteriaceae</taxon>
        <taxon>Flavobacterium</taxon>
    </lineage>
</organism>
<name>A0ABW3J227_9FLAO</name>
<comment type="similarity">
    <text evidence="1">Belongs to the UPF0337 (CsbD) family.</text>
</comment>